<organism evidence="4 5">
    <name type="scientific">Azorhizobium oxalatiphilum</name>
    <dbReference type="NCBI Taxonomy" id="980631"/>
    <lineage>
        <taxon>Bacteria</taxon>
        <taxon>Pseudomonadati</taxon>
        <taxon>Pseudomonadota</taxon>
        <taxon>Alphaproteobacteria</taxon>
        <taxon>Hyphomicrobiales</taxon>
        <taxon>Xanthobacteraceae</taxon>
        <taxon>Azorhizobium</taxon>
    </lineage>
</organism>
<dbReference type="Gene3D" id="2.60.40.1470">
    <property type="entry name" value="ApaG domain"/>
    <property type="match status" value="1"/>
</dbReference>
<evidence type="ECO:0000313" key="5">
    <source>
        <dbReference type="Proteomes" id="UP000606044"/>
    </source>
</evidence>
<proteinExistence type="inferred from homology"/>
<evidence type="ECO:0000256" key="2">
    <source>
        <dbReference type="HAMAP-Rule" id="MF_00791"/>
    </source>
</evidence>
<dbReference type="NCBIfam" id="NF003967">
    <property type="entry name" value="PRK05461.1"/>
    <property type="match status" value="1"/>
</dbReference>
<dbReference type="Proteomes" id="UP000606044">
    <property type="component" value="Unassembled WGS sequence"/>
</dbReference>
<dbReference type="EMBL" id="BMCT01000007">
    <property type="protein sequence ID" value="GGF79336.1"/>
    <property type="molecule type" value="Genomic_DNA"/>
</dbReference>
<reference evidence="4" key="1">
    <citation type="journal article" date="2014" name="Int. J. Syst. Evol. Microbiol.">
        <title>Complete genome sequence of Corynebacterium casei LMG S-19264T (=DSM 44701T), isolated from a smear-ripened cheese.</title>
        <authorList>
            <consortium name="US DOE Joint Genome Institute (JGI-PGF)"/>
            <person name="Walter F."/>
            <person name="Albersmeier A."/>
            <person name="Kalinowski J."/>
            <person name="Ruckert C."/>
        </authorList>
    </citation>
    <scope>NUCLEOTIDE SEQUENCE</scope>
    <source>
        <strain evidence="4">CCM 7897</strain>
    </source>
</reference>
<comment type="caution">
    <text evidence="4">The sequence shown here is derived from an EMBL/GenBank/DDBJ whole genome shotgun (WGS) entry which is preliminary data.</text>
</comment>
<reference evidence="4" key="2">
    <citation type="submission" date="2020-09" db="EMBL/GenBank/DDBJ databases">
        <authorList>
            <person name="Sun Q."/>
            <person name="Sedlacek I."/>
        </authorList>
    </citation>
    <scope>NUCLEOTIDE SEQUENCE</scope>
    <source>
        <strain evidence="4">CCM 7897</strain>
    </source>
</reference>
<evidence type="ECO:0000259" key="3">
    <source>
        <dbReference type="PROSITE" id="PS51087"/>
    </source>
</evidence>
<dbReference type="AlphaFoldDB" id="A0A917FFG5"/>
<accession>A0A917FFG5</accession>
<name>A0A917FFG5_9HYPH</name>
<dbReference type="PROSITE" id="PS51087">
    <property type="entry name" value="APAG"/>
    <property type="match status" value="1"/>
</dbReference>
<dbReference type="SUPFAM" id="SSF110069">
    <property type="entry name" value="ApaG-like"/>
    <property type="match status" value="1"/>
</dbReference>
<keyword evidence="5" id="KW-1185">Reference proteome</keyword>
<feature type="domain" description="ApaG" evidence="3">
    <location>
        <begin position="3"/>
        <end position="127"/>
    </location>
</feature>
<dbReference type="RefSeq" id="WP_188582627.1">
    <property type="nucleotide sequence ID" value="NZ_BMCT01000007.1"/>
</dbReference>
<dbReference type="InterPro" id="IPR036767">
    <property type="entry name" value="ApaG_sf"/>
</dbReference>
<evidence type="ECO:0000256" key="1">
    <source>
        <dbReference type="ARBA" id="ARBA00017693"/>
    </source>
</evidence>
<gene>
    <name evidence="2 4" type="primary">apaG</name>
    <name evidence="4" type="ORF">GCM10007301_44220</name>
</gene>
<dbReference type="Pfam" id="PF04379">
    <property type="entry name" value="DUF525"/>
    <property type="match status" value="1"/>
</dbReference>
<sequence>MYRATTRKIQVTATPRYVAERSEPDEGRHFWAYTIEVVNLGRVPVQLKARHWTITDARGHVEEVHGAGVVGEEPVLPPGGRFEYTSGVPLTTSTGIMSGHYDMIADGGETFAVEIPAFSLDIPHMPRVLN</sequence>
<dbReference type="HAMAP" id="MF_00791">
    <property type="entry name" value="ApaG"/>
    <property type="match status" value="1"/>
</dbReference>
<evidence type="ECO:0000313" key="4">
    <source>
        <dbReference type="EMBL" id="GGF79336.1"/>
    </source>
</evidence>
<dbReference type="InterPro" id="IPR007474">
    <property type="entry name" value="ApaG_domain"/>
</dbReference>
<dbReference type="InterPro" id="IPR023065">
    <property type="entry name" value="Uncharacterised_ApaG"/>
</dbReference>
<dbReference type="PANTHER" id="PTHR14289:SF16">
    <property type="entry name" value="POLYMERASE DELTA-INTERACTING PROTEIN 2"/>
    <property type="match status" value="1"/>
</dbReference>
<dbReference type="GO" id="GO:0070987">
    <property type="term" value="P:error-free translesion synthesis"/>
    <property type="evidence" value="ECO:0007669"/>
    <property type="project" value="TreeGrafter"/>
</dbReference>
<protein>
    <recommendedName>
        <fullName evidence="1 2">Protein ApaG</fullName>
    </recommendedName>
</protein>
<dbReference type="PANTHER" id="PTHR14289">
    <property type="entry name" value="F-BOX ONLY PROTEIN 3"/>
    <property type="match status" value="1"/>
</dbReference>